<feature type="region of interest" description="Disordered" evidence="1">
    <location>
        <begin position="240"/>
        <end position="316"/>
    </location>
</feature>
<feature type="region of interest" description="Disordered" evidence="1">
    <location>
        <begin position="661"/>
        <end position="757"/>
    </location>
</feature>
<gene>
    <name evidence="2" type="ORF">PVAG01_08166</name>
</gene>
<feature type="region of interest" description="Disordered" evidence="1">
    <location>
        <begin position="343"/>
        <end position="574"/>
    </location>
</feature>
<evidence type="ECO:0000256" key="1">
    <source>
        <dbReference type="SAM" id="MobiDB-lite"/>
    </source>
</evidence>
<feature type="region of interest" description="Disordered" evidence="1">
    <location>
        <begin position="1"/>
        <end position="179"/>
    </location>
</feature>
<feature type="compositionally biased region" description="Polar residues" evidence="1">
    <location>
        <begin position="630"/>
        <end position="640"/>
    </location>
</feature>
<feature type="compositionally biased region" description="Polar residues" evidence="1">
    <location>
        <begin position="120"/>
        <end position="130"/>
    </location>
</feature>
<feature type="compositionally biased region" description="Basic and acidic residues" evidence="1">
    <location>
        <begin position="607"/>
        <end position="629"/>
    </location>
</feature>
<feature type="compositionally biased region" description="Polar residues" evidence="1">
    <location>
        <begin position="167"/>
        <end position="176"/>
    </location>
</feature>
<sequence length="791" mass="87590">MGARSKFSFPLPGRKHSKEAKGKRGPEPANPHQNAASPGGLSKAQRILGSDGDLNIDSRTWDENSSRGGDQRTWMFPRPQSGTMSISISESTQSTHSGSGHHSEQWDQESGVLPRPRIQNKASSSLMSQHYNDEMGTDSSSLARRLRHEDSSSTIRSFYDRQKSPLAISQQTSASSARDLALRKGYPPVAQPTRSPLLNVESVDPFHEQLADAVTDSMLEKSRKKPAKLDLSALFAKAKKGVQDVASPSSSVMTGDLPHGPPSGRRRLAKAQSKESLQSAKHSIHSNQLGRSKTEDSRIPKREPVSHTPSPRDTHGTLYQLYDHYEQLPMKSSHMAQIPETRIADESDAQPRRRQQHPEPIPTPPKSRESRPNQEPQPVASKDGFSWKNVRASMVAPPWEGSSAASISSHNSKMSRQTSHSGISHSDLRQNSVLSLSSDSEDDQEDPSHSSSITLPIRNPSNKSESLRTADKRHLHTQQQPTSRTPDFHDPSNSLKPPPRSSKSRGGRKENRTSAFLAIPEAMPVVTRSRTQETDSRSVNSQDRSSSKRASSVTSASSLQPTPPLSPSSIEFRQSATRSSRFMAVTKQEEALLEALRQKRANMREKIIQEHERVSTSPESKQDRNRQRYSEASSINTVRGDSNKEEILLYLDTPVSDPRAIEAAEPSPDLSDFLSFESDADNDTTPRNSRIQTKNLAVQGRPRADSSTSPNRRDPVLPAAPTSSSITPRLSAVGSTTGFRDHRRRNSKSKRRPNQQNAVRFVDDSDFAVQQQRVRDTRHEPEVIWGISGHV</sequence>
<feature type="compositionally biased region" description="Polar residues" evidence="1">
    <location>
        <begin position="721"/>
        <end position="738"/>
    </location>
</feature>
<dbReference type="Proteomes" id="UP001629113">
    <property type="component" value="Unassembled WGS sequence"/>
</dbReference>
<feature type="compositionally biased region" description="Polar residues" evidence="1">
    <location>
        <begin position="477"/>
        <end position="495"/>
    </location>
</feature>
<keyword evidence="3" id="KW-1185">Reference proteome</keyword>
<feature type="compositionally biased region" description="Low complexity" evidence="1">
    <location>
        <begin position="402"/>
        <end position="415"/>
    </location>
</feature>
<protein>
    <submittedName>
        <fullName evidence="2">Uncharacterized protein</fullName>
    </submittedName>
</protein>
<evidence type="ECO:0000313" key="2">
    <source>
        <dbReference type="EMBL" id="KAL3419668.1"/>
    </source>
</evidence>
<evidence type="ECO:0000313" key="3">
    <source>
        <dbReference type="Proteomes" id="UP001629113"/>
    </source>
</evidence>
<dbReference type="EMBL" id="JBFCZG010000007">
    <property type="protein sequence ID" value="KAL3419668.1"/>
    <property type="molecule type" value="Genomic_DNA"/>
</dbReference>
<reference evidence="2 3" key="1">
    <citation type="submission" date="2024-06" db="EMBL/GenBank/DDBJ databases">
        <title>Complete genome of Phlyctema vagabunda strain 19-DSS-EL-015.</title>
        <authorList>
            <person name="Fiorenzani C."/>
        </authorList>
    </citation>
    <scope>NUCLEOTIDE SEQUENCE [LARGE SCALE GENOMIC DNA]</scope>
    <source>
        <strain evidence="2 3">19-DSS-EL-015</strain>
    </source>
</reference>
<feature type="compositionally biased region" description="Polar residues" evidence="1">
    <location>
        <begin position="683"/>
        <end position="696"/>
    </location>
</feature>
<feature type="compositionally biased region" description="Basic and acidic residues" evidence="1">
    <location>
        <begin position="292"/>
        <end position="315"/>
    </location>
</feature>
<comment type="caution">
    <text evidence="2">The sequence shown here is derived from an EMBL/GenBank/DDBJ whole genome shotgun (WGS) entry which is preliminary data.</text>
</comment>
<organism evidence="2 3">
    <name type="scientific">Phlyctema vagabunda</name>
    <dbReference type="NCBI Taxonomy" id="108571"/>
    <lineage>
        <taxon>Eukaryota</taxon>
        <taxon>Fungi</taxon>
        <taxon>Dikarya</taxon>
        <taxon>Ascomycota</taxon>
        <taxon>Pezizomycotina</taxon>
        <taxon>Leotiomycetes</taxon>
        <taxon>Helotiales</taxon>
        <taxon>Dermateaceae</taxon>
        <taxon>Phlyctema</taxon>
    </lineage>
</organism>
<feature type="region of interest" description="Disordered" evidence="1">
    <location>
        <begin position="607"/>
        <end position="640"/>
    </location>
</feature>
<feature type="compositionally biased region" description="Polar residues" evidence="1">
    <location>
        <begin position="274"/>
        <end position="291"/>
    </location>
</feature>
<feature type="compositionally biased region" description="Low complexity" evidence="1">
    <location>
        <begin position="537"/>
        <end position="560"/>
    </location>
</feature>
<accession>A0ABR4P8N0</accession>
<feature type="compositionally biased region" description="Basic residues" evidence="1">
    <location>
        <begin position="741"/>
        <end position="753"/>
    </location>
</feature>
<proteinExistence type="predicted"/>
<feature type="compositionally biased region" description="Low complexity" evidence="1">
    <location>
        <begin position="85"/>
        <end position="100"/>
    </location>
</feature>
<name>A0ABR4P8N0_9HELO</name>